<evidence type="ECO:0008006" key="7">
    <source>
        <dbReference type="Google" id="ProtNLM"/>
    </source>
</evidence>
<dbReference type="InterPro" id="IPR008040">
    <property type="entry name" value="Hydant_A_N"/>
</dbReference>
<proteinExistence type="predicted"/>
<dbReference type="Proteomes" id="UP000193144">
    <property type="component" value="Unassembled WGS sequence"/>
</dbReference>
<dbReference type="STRING" id="1231657.A0A1Y1Z788"/>
<dbReference type="InterPro" id="IPR048350">
    <property type="entry name" value="S-Me-THD-like_C"/>
</dbReference>
<dbReference type="Gene3D" id="2.40.390.10">
    <property type="entry name" value="CV3147-like"/>
    <property type="match status" value="1"/>
</dbReference>
<dbReference type="SUPFAM" id="SSF53067">
    <property type="entry name" value="Actin-like ATPase domain"/>
    <property type="match status" value="2"/>
</dbReference>
<evidence type="ECO:0000313" key="5">
    <source>
        <dbReference type="EMBL" id="ORY06158.1"/>
    </source>
</evidence>
<dbReference type="Gene3D" id="3.40.1610.10">
    <property type="entry name" value="CV3147-like domain"/>
    <property type="match status" value="1"/>
</dbReference>
<dbReference type="PANTHER" id="PTHR11365:SF10">
    <property type="entry name" value="HYDANTOINASE_OXOPROLINASE"/>
    <property type="match status" value="1"/>
</dbReference>
<dbReference type="Pfam" id="PF20906">
    <property type="entry name" value="S-Me-THD_C"/>
    <property type="match status" value="1"/>
</dbReference>
<dbReference type="InterPro" id="IPR024071">
    <property type="entry name" value="S-Me-THD_C_sf"/>
</dbReference>
<feature type="domain" description="S-Me-THD-like C-terminal" evidence="4">
    <location>
        <begin position="760"/>
        <end position="958"/>
    </location>
</feature>
<dbReference type="InterPro" id="IPR043129">
    <property type="entry name" value="ATPase_NBD"/>
</dbReference>
<evidence type="ECO:0000259" key="3">
    <source>
        <dbReference type="Pfam" id="PF06032"/>
    </source>
</evidence>
<feature type="domain" description="Hydantoinase A/oxoprolinase" evidence="1">
    <location>
        <begin position="203"/>
        <end position="377"/>
    </location>
</feature>
<feature type="domain" description="Hydantoinase/oxoprolinase N-terminal" evidence="2">
    <location>
        <begin position="12"/>
        <end position="179"/>
    </location>
</feature>
<organism evidence="5 6">
    <name type="scientific">Clohesyomyces aquaticus</name>
    <dbReference type="NCBI Taxonomy" id="1231657"/>
    <lineage>
        <taxon>Eukaryota</taxon>
        <taxon>Fungi</taxon>
        <taxon>Dikarya</taxon>
        <taxon>Ascomycota</taxon>
        <taxon>Pezizomycotina</taxon>
        <taxon>Dothideomycetes</taxon>
        <taxon>Pleosporomycetidae</taxon>
        <taxon>Pleosporales</taxon>
        <taxon>Lindgomycetaceae</taxon>
        <taxon>Clohesyomyces</taxon>
    </lineage>
</organism>
<protein>
    <recommendedName>
        <fullName evidence="7">Hydantoinase/oxoprolinase</fullName>
    </recommendedName>
</protein>
<evidence type="ECO:0000259" key="4">
    <source>
        <dbReference type="Pfam" id="PF20906"/>
    </source>
</evidence>
<feature type="domain" description="S-Me-THD N-terminal" evidence="3">
    <location>
        <begin position="598"/>
        <end position="755"/>
    </location>
</feature>
<dbReference type="GO" id="GO:0016787">
    <property type="term" value="F:hydrolase activity"/>
    <property type="evidence" value="ECO:0007669"/>
    <property type="project" value="InterPro"/>
</dbReference>
<dbReference type="InterPro" id="IPR002821">
    <property type="entry name" value="Hydantoinase_A"/>
</dbReference>
<dbReference type="InterPro" id="IPR010318">
    <property type="entry name" value="S-Me-THD_N"/>
</dbReference>
<dbReference type="InterPro" id="IPR045079">
    <property type="entry name" value="Oxoprolinase-like"/>
</dbReference>
<gene>
    <name evidence="5" type="ORF">BCR34DRAFT_490386</name>
</gene>
<evidence type="ECO:0000259" key="1">
    <source>
        <dbReference type="Pfam" id="PF01968"/>
    </source>
</evidence>
<dbReference type="Pfam" id="PF05378">
    <property type="entry name" value="Hydant_A_N"/>
    <property type="match status" value="1"/>
</dbReference>
<reference evidence="5 6" key="1">
    <citation type="submission" date="2016-07" db="EMBL/GenBank/DDBJ databases">
        <title>Pervasive Adenine N6-methylation of Active Genes in Fungi.</title>
        <authorList>
            <consortium name="DOE Joint Genome Institute"/>
            <person name="Mondo S.J."/>
            <person name="Dannebaum R.O."/>
            <person name="Kuo R.C."/>
            <person name="Labutti K."/>
            <person name="Haridas S."/>
            <person name="Kuo A."/>
            <person name="Salamov A."/>
            <person name="Ahrendt S.R."/>
            <person name="Lipzen A."/>
            <person name="Sullivan W."/>
            <person name="Andreopoulos W.B."/>
            <person name="Clum A."/>
            <person name="Lindquist E."/>
            <person name="Daum C."/>
            <person name="Ramamoorthy G.K."/>
            <person name="Gryganskyi A."/>
            <person name="Culley D."/>
            <person name="Magnuson J.K."/>
            <person name="James T.Y."/>
            <person name="O'Malley M.A."/>
            <person name="Stajich J.E."/>
            <person name="Spatafora J.W."/>
            <person name="Visel A."/>
            <person name="Grigoriev I.V."/>
        </authorList>
    </citation>
    <scope>NUCLEOTIDE SEQUENCE [LARGE SCALE GENOMIC DNA]</scope>
    <source>
        <strain evidence="5 6">CBS 115471</strain>
    </source>
</reference>
<evidence type="ECO:0000313" key="6">
    <source>
        <dbReference type="Proteomes" id="UP000193144"/>
    </source>
</evidence>
<sequence length="981" mass="104978">MGDTDVVTSCAIGIDVGGTNTDAVILGGDRVRAWHKTPTTADIQTGVEHAIYEVIKKAAVPPTSVRSLKIGTTQFINAVLEEDASKLDKVAVIRLCGPYSRGSPPFADFPPRLRRLVEGHFAYVDGGYQVHGQAICELDRAQLDEQISIFKSKRIRAIIVVGIYSPSDPSQEEDAASYLASRLGSDFDISCSHRIGTLGFLERENATILNASLRRFARHVIHGFEIVANNLGDCRLYITLNDGTLSASSEASYHPVRCFSSGPTNSARGGAFLASHQLQDCGSGDIEVLVVDVGGTTTDVCALLKSGFPRQSAAFVKIAGVRTNFTIPDVQSIALGGGSIVREHEGRSTVGPDSVGYRLEKESLCFGGSTMTATDLAISNAHTASISPRIKEDAIYEIRRVIELAIDQAKTKAGDATVILVGGGSIVLPSTLSGISQLIRPTHFEVANAVGAAIGKISGAVDRVVVPGEKTVEEQLEEAKTLALEKCILAGGKRETAEVVEVDIVPISYVTNGATRLIVRVVADLWEDDEPGCRDEKSQATYIPHVLDAQDESQVPHKDTSEVKHATQKASTYEVTALVDVITYQPNLRGDFWYLSETDLQFLQDGVGVLGVGSCGEPYPSYIACLRQLRTGKPITIRRQDTTPDDAVILAAGFMGSPTVYLERIPGEHEISNAIHAVLKASQLSSFDAIIPNEIGGINAFEALLASSRLGKSTFDADAVARAYPYLWQTVRCLNGVSIAPCAVADGHGKQRVLQTQDSPQHAEDVMRDACTKLGSLAGLCVNPIRGTDARTLPKNSFSWAWSIGQTIALSRQNKQDPAQSVVEAHNGALLFTGKITSVTRNVACGFTRGITVLESFNDGAADSTSAPGTQLVVEFENENLSAVLRKLGHKDCIMATCPDLITFLDKTNGAPLGVSDYKYGLRVSVIALRASPVWMTKEGLALGGPQAFGLDTPYVPVGDAVYKEPKSVWELFGSDCQTSQ</sequence>
<evidence type="ECO:0000259" key="2">
    <source>
        <dbReference type="Pfam" id="PF05378"/>
    </source>
</evidence>
<dbReference type="SUPFAM" id="SSF160991">
    <property type="entry name" value="CV3147-like"/>
    <property type="match status" value="1"/>
</dbReference>
<dbReference type="Pfam" id="PF06032">
    <property type="entry name" value="S-Me-THD_N"/>
    <property type="match status" value="1"/>
</dbReference>
<name>A0A1Y1Z788_9PLEO</name>
<dbReference type="EMBL" id="MCFA01000119">
    <property type="protein sequence ID" value="ORY06158.1"/>
    <property type="molecule type" value="Genomic_DNA"/>
</dbReference>
<keyword evidence="6" id="KW-1185">Reference proteome</keyword>
<accession>A0A1Y1Z788</accession>
<comment type="caution">
    <text evidence="5">The sequence shown here is derived from an EMBL/GenBank/DDBJ whole genome shotgun (WGS) entry which is preliminary data.</text>
</comment>
<dbReference type="OrthoDB" id="5404895at2759"/>
<dbReference type="AlphaFoldDB" id="A0A1Y1Z788"/>
<dbReference type="InterPro" id="IPR027479">
    <property type="entry name" value="S-Me-THD_N_sf"/>
</dbReference>
<dbReference type="PANTHER" id="PTHR11365">
    <property type="entry name" value="5-OXOPROLINASE RELATED"/>
    <property type="match status" value="1"/>
</dbReference>
<dbReference type="Pfam" id="PF01968">
    <property type="entry name" value="Hydantoinase_A"/>
    <property type="match status" value="1"/>
</dbReference>